<dbReference type="EC" id="2.3.1.199" evidence="10"/>
<evidence type="ECO:0000256" key="10">
    <source>
        <dbReference type="RuleBase" id="RU361115"/>
    </source>
</evidence>
<keyword evidence="4 10" id="KW-0812">Transmembrane</keyword>
<feature type="transmembrane region" description="Helical" evidence="10">
    <location>
        <begin position="183"/>
        <end position="202"/>
    </location>
</feature>
<dbReference type="VEuPathDB" id="VectorBase:RSAN_032426"/>
<dbReference type="VEuPathDB" id="VectorBase:RSAN_040991"/>
<evidence type="ECO:0000256" key="2">
    <source>
        <dbReference type="ARBA" id="ARBA00022516"/>
    </source>
</evidence>
<feature type="transmembrane region" description="Helical" evidence="10">
    <location>
        <begin position="328"/>
        <end position="351"/>
    </location>
</feature>
<keyword evidence="9 10" id="KW-0275">Fatty acid biosynthesis</keyword>
<feature type="transmembrane region" description="Helical" evidence="10">
    <location>
        <begin position="305"/>
        <end position="322"/>
    </location>
</feature>
<keyword evidence="8 10" id="KW-0472">Membrane</keyword>
<dbReference type="GO" id="GO:0019367">
    <property type="term" value="P:fatty acid elongation, saturated fatty acid"/>
    <property type="evidence" value="ECO:0007669"/>
    <property type="project" value="TreeGrafter"/>
</dbReference>
<dbReference type="GO" id="GO:0042761">
    <property type="term" value="P:very long-chain fatty acid biosynthetic process"/>
    <property type="evidence" value="ECO:0007669"/>
    <property type="project" value="TreeGrafter"/>
</dbReference>
<feature type="transmembrane region" description="Helical" evidence="10">
    <location>
        <begin position="715"/>
        <end position="738"/>
    </location>
</feature>
<evidence type="ECO:0000256" key="3">
    <source>
        <dbReference type="ARBA" id="ARBA00022679"/>
    </source>
</evidence>
<comment type="caution">
    <text evidence="11">The sequence shown here is derived from an EMBL/GenBank/DDBJ whole genome shotgun (WGS) entry which is preliminary data.</text>
</comment>
<feature type="transmembrane region" description="Helical" evidence="10">
    <location>
        <begin position="90"/>
        <end position="111"/>
    </location>
</feature>
<organism evidence="11 12">
    <name type="scientific">Rhipicephalus sanguineus</name>
    <name type="common">Brown dog tick</name>
    <name type="synonym">Ixodes sanguineus</name>
    <dbReference type="NCBI Taxonomy" id="34632"/>
    <lineage>
        <taxon>Eukaryota</taxon>
        <taxon>Metazoa</taxon>
        <taxon>Ecdysozoa</taxon>
        <taxon>Arthropoda</taxon>
        <taxon>Chelicerata</taxon>
        <taxon>Arachnida</taxon>
        <taxon>Acari</taxon>
        <taxon>Parasitiformes</taxon>
        <taxon>Ixodida</taxon>
        <taxon>Ixodoidea</taxon>
        <taxon>Ixodidae</taxon>
        <taxon>Rhipicephalinae</taxon>
        <taxon>Rhipicephalus</taxon>
        <taxon>Rhipicephalus</taxon>
    </lineage>
</organism>
<dbReference type="AlphaFoldDB" id="A0A9D4Q8R2"/>
<comment type="catalytic activity">
    <reaction evidence="10">
        <text>a very-long-chain acyl-CoA + malonyl-CoA + H(+) = a very-long-chain 3-oxoacyl-CoA + CO2 + CoA</text>
        <dbReference type="Rhea" id="RHEA:32727"/>
        <dbReference type="ChEBI" id="CHEBI:15378"/>
        <dbReference type="ChEBI" id="CHEBI:16526"/>
        <dbReference type="ChEBI" id="CHEBI:57287"/>
        <dbReference type="ChEBI" id="CHEBI:57384"/>
        <dbReference type="ChEBI" id="CHEBI:90725"/>
        <dbReference type="ChEBI" id="CHEBI:90736"/>
        <dbReference type="EC" id="2.3.1.199"/>
    </reaction>
</comment>
<feature type="transmembrane region" description="Helical" evidence="10">
    <location>
        <begin position="118"/>
        <end position="137"/>
    </location>
</feature>
<feature type="transmembrane region" description="Helical" evidence="10">
    <location>
        <begin position="822"/>
        <end position="842"/>
    </location>
</feature>
<keyword evidence="2 10" id="KW-0444">Lipid biosynthesis</keyword>
<dbReference type="GO" id="GO:0030148">
    <property type="term" value="P:sphingolipid biosynthetic process"/>
    <property type="evidence" value="ECO:0007669"/>
    <property type="project" value="TreeGrafter"/>
</dbReference>
<dbReference type="GO" id="GO:0009922">
    <property type="term" value="F:fatty acid elongase activity"/>
    <property type="evidence" value="ECO:0007669"/>
    <property type="project" value="UniProtKB-EC"/>
</dbReference>
<feature type="transmembrane region" description="Helical" evidence="10">
    <location>
        <begin position="577"/>
        <end position="595"/>
    </location>
</feature>
<feature type="transmembrane region" description="Helical" evidence="10">
    <location>
        <begin position="393"/>
        <end position="413"/>
    </location>
</feature>
<feature type="transmembrane region" description="Helical" evidence="10">
    <location>
        <begin position="854"/>
        <end position="872"/>
    </location>
</feature>
<dbReference type="VEuPathDB" id="VectorBase:RSAN_026371"/>
<comment type="similarity">
    <text evidence="10">Belongs to the ELO family.</text>
</comment>
<evidence type="ECO:0000313" key="11">
    <source>
        <dbReference type="EMBL" id="KAH7969911.1"/>
    </source>
</evidence>
<dbReference type="Proteomes" id="UP000821837">
    <property type="component" value="Unassembled WGS sequence"/>
</dbReference>
<feature type="transmembrane region" description="Helical" evidence="10">
    <location>
        <begin position="457"/>
        <end position="474"/>
    </location>
</feature>
<evidence type="ECO:0000256" key="8">
    <source>
        <dbReference type="ARBA" id="ARBA00023136"/>
    </source>
</evidence>
<comment type="subcellular location">
    <subcellularLocation>
        <location evidence="1">Membrane</location>
        <topology evidence="1">Multi-pass membrane protein</topology>
    </subcellularLocation>
</comment>
<dbReference type="GO" id="GO:0034626">
    <property type="term" value="P:fatty acid elongation, polyunsaturated fatty acid"/>
    <property type="evidence" value="ECO:0007669"/>
    <property type="project" value="TreeGrafter"/>
</dbReference>
<sequence length="936" mass="109848">MANREPYRIINLIRFHNAFMVVVSAWFLYLLLKFTYLPGGRYSLWCQGITGYMDEEMARYYKYGWFFIAARYADHLDTLFFVLRKKFTHITHLHVIHHTIVTINIWYWALYAPEGQPAFGLGLNVFVHIIMYTYYLLATMGPALFTSSSSRTVHVSDEMEFTLNPFALSNKLVQMGDPRTRDYPLVVNPLFVFPLVIFYLYFVKIAGPRWMKDKKPFDIINLVRAYNLFMVAVSAIFLFLHLKLTYLPGGRYSLWCQGITGYTDDELTRYYKYGWFFVAVRYADLLDTVFCVLRKKFNQITHLHVIHHTLVTVNVWFYTLFAPEGQPALGLAINVFVHIVMYFYYFLATLGPQVRKHLWWKKYLTTMQIVQFVIVMVHISIPLFVDCGFPRSIVIIGNLQTFLLLCMFVNFYIKAPTLPCTQVQPTSAKTMVFTLNPITLANSIVEMGDPRTRDYPLVLNPLFVFPLVVCYLYFVKVAGPRWMRDRKPFDIINVVRLYNLFMVVVAAVFLYLHLKMTYLPGGRYNLWCQGITGETDEELVQYYKYGWFFIAVRYADLLDTVFCVLRKKFSQITHLHVIHHTMVTVNVWYYALFAPEGQPALGLAMNAFVHVVMYFYYFLATLGPRIRKHLWWKKYLTTMQIEVQPPQEEMTLSFGLSFLLQKLYSISDPRTRDYPVVLNPFFVFPMVAAYLYFVKVSGPRWMQKREPFRIINVIRVYNVAMIAVNSVSLVMLLIPTYLPGGSYNLWCQGITGSFPEEHLKYYKYAWIFIAWRYADLLDTVFFVLRKKFNQVTHLHVIHHTIVVVNIWFYGRFAPAGQPALGIALNTFVHIVMYTYYFLASFGPRMRRYLWWKRYLTTLQIVQFIVIIAHMSVPLFVECGFPRPAVYVANTQTFLILCLFVNFYLRSYTGYNKPLTQGAKQVSEENAKASAENAKKR</sequence>
<dbReference type="VEuPathDB" id="VectorBase:RSAN_044294"/>
<dbReference type="EMBL" id="JABSTV010001248">
    <property type="protein sequence ID" value="KAH7969911.1"/>
    <property type="molecule type" value="Genomic_DNA"/>
</dbReference>
<reference evidence="11" key="1">
    <citation type="journal article" date="2020" name="Cell">
        <title>Large-Scale Comparative Analyses of Tick Genomes Elucidate Their Genetic Diversity and Vector Capacities.</title>
        <authorList>
            <consortium name="Tick Genome and Microbiome Consortium (TIGMIC)"/>
            <person name="Jia N."/>
            <person name="Wang J."/>
            <person name="Shi W."/>
            <person name="Du L."/>
            <person name="Sun Y."/>
            <person name="Zhan W."/>
            <person name="Jiang J.F."/>
            <person name="Wang Q."/>
            <person name="Zhang B."/>
            <person name="Ji P."/>
            <person name="Bell-Sakyi L."/>
            <person name="Cui X.M."/>
            <person name="Yuan T.T."/>
            <person name="Jiang B.G."/>
            <person name="Yang W.F."/>
            <person name="Lam T.T."/>
            <person name="Chang Q.C."/>
            <person name="Ding S.J."/>
            <person name="Wang X.J."/>
            <person name="Zhu J.G."/>
            <person name="Ruan X.D."/>
            <person name="Zhao L."/>
            <person name="Wei J.T."/>
            <person name="Ye R.Z."/>
            <person name="Que T.C."/>
            <person name="Du C.H."/>
            <person name="Zhou Y.H."/>
            <person name="Cheng J.X."/>
            <person name="Dai P.F."/>
            <person name="Guo W.B."/>
            <person name="Han X.H."/>
            <person name="Huang E.J."/>
            <person name="Li L.F."/>
            <person name="Wei W."/>
            <person name="Gao Y.C."/>
            <person name="Liu J.Z."/>
            <person name="Shao H.Z."/>
            <person name="Wang X."/>
            <person name="Wang C.C."/>
            <person name="Yang T.C."/>
            <person name="Huo Q.B."/>
            <person name="Li W."/>
            <person name="Chen H.Y."/>
            <person name="Chen S.E."/>
            <person name="Zhou L.G."/>
            <person name="Ni X.B."/>
            <person name="Tian J.H."/>
            <person name="Sheng Y."/>
            <person name="Liu T."/>
            <person name="Pan Y.S."/>
            <person name="Xia L.Y."/>
            <person name="Li J."/>
            <person name="Zhao F."/>
            <person name="Cao W.C."/>
        </authorList>
    </citation>
    <scope>NUCLEOTIDE SEQUENCE</scope>
    <source>
        <strain evidence="11">Rsan-2018</strain>
    </source>
</reference>
<evidence type="ECO:0000256" key="9">
    <source>
        <dbReference type="ARBA" id="ARBA00023160"/>
    </source>
</evidence>
<reference evidence="11" key="2">
    <citation type="submission" date="2021-09" db="EMBL/GenBank/DDBJ databases">
        <authorList>
            <person name="Jia N."/>
            <person name="Wang J."/>
            <person name="Shi W."/>
            <person name="Du L."/>
            <person name="Sun Y."/>
            <person name="Zhan W."/>
            <person name="Jiang J."/>
            <person name="Wang Q."/>
            <person name="Zhang B."/>
            <person name="Ji P."/>
            <person name="Sakyi L.B."/>
            <person name="Cui X."/>
            <person name="Yuan T."/>
            <person name="Jiang B."/>
            <person name="Yang W."/>
            <person name="Lam T.T.-Y."/>
            <person name="Chang Q."/>
            <person name="Ding S."/>
            <person name="Wang X."/>
            <person name="Zhu J."/>
            <person name="Ruan X."/>
            <person name="Zhao L."/>
            <person name="Wei J."/>
            <person name="Que T."/>
            <person name="Du C."/>
            <person name="Cheng J."/>
            <person name="Dai P."/>
            <person name="Han X."/>
            <person name="Huang E."/>
            <person name="Gao Y."/>
            <person name="Liu J."/>
            <person name="Shao H."/>
            <person name="Ye R."/>
            <person name="Li L."/>
            <person name="Wei W."/>
            <person name="Wang X."/>
            <person name="Wang C."/>
            <person name="Huo Q."/>
            <person name="Li W."/>
            <person name="Guo W."/>
            <person name="Chen H."/>
            <person name="Chen S."/>
            <person name="Zhou L."/>
            <person name="Zhou L."/>
            <person name="Ni X."/>
            <person name="Tian J."/>
            <person name="Zhou Y."/>
            <person name="Sheng Y."/>
            <person name="Liu T."/>
            <person name="Pan Y."/>
            <person name="Xia L."/>
            <person name="Li J."/>
            <person name="Zhao F."/>
            <person name="Cao W."/>
        </authorList>
    </citation>
    <scope>NUCLEOTIDE SEQUENCE</scope>
    <source>
        <strain evidence="11">Rsan-2018</strain>
        <tissue evidence="11">Larvae</tissue>
    </source>
</reference>
<evidence type="ECO:0000256" key="7">
    <source>
        <dbReference type="ARBA" id="ARBA00023098"/>
    </source>
</evidence>
<dbReference type="PANTHER" id="PTHR11157:SF69">
    <property type="entry name" value="ELONGATION OF VERY LONG CHAIN FATTY ACIDS PROTEIN 7"/>
    <property type="match status" value="1"/>
</dbReference>
<dbReference type="GO" id="GO:0005789">
    <property type="term" value="C:endoplasmic reticulum membrane"/>
    <property type="evidence" value="ECO:0007669"/>
    <property type="project" value="TreeGrafter"/>
</dbReference>
<keyword evidence="7 10" id="KW-0443">Lipid metabolism</keyword>
<proteinExistence type="inferred from homology"/>
<dbReference type="GO" id="GO:0034625">
    <property type="term" value="P:fatty acid elongation, monounsaturated fatty acid"/>
    <property type="evidence" value="ECO:0007669"/>
    <property type="project" value="TreeGrafter"/>
</dbReference>
<evidence type="ECO:0000256" key="5">
    <source>
        <dbReference type="ARBA" id="ARBA00022832"/>
    </source>
</evidence>
<keyword evidence="6 10" id="KW-1133">Transmembrane helix</keyword>
<evidence type="ECO:0000256" key="1">
    <source>
        <dbReference type="ARBA" id="ARBA00004141"/>
    </source>
</evidence>
<feature type="transmembrane region" description="Helical" evidence="10">
    <location>
        <begin position="363"/>
        <end position="381"/>
    </location>
</feature>
<evidence type="ECO:0000256" key="4">
    <source>
        <dbReference type="ARBA" id="ARBA00022692"/>
    </source>
</evidence>
<keyword evidence="5 10" id="KW-0276">Fatty acid metabolism</keyword>
<feature type="transmembrane region" description="Helical" evidence="10">
    <location>
        <begin position="12"/>
        <end position="32"/>
    </location>
</feature>
<feature type="transmembrane region" description="Helical" evidence="10">
    <location>
        <begin position="495"/>
        <end position="514"/>
    </location>
</feature>
<feature type="transmembrane region" description="Helical" evidence="10">
    <location>
        <begin position="884"/>
        <end position="904"/>
    </location>
</feature>
<feature type="transmembrane region" description="Helical" evidence="10">
    <location>
        <begin position="764"/>
        <end position="784"/>
    </location>
</feature>
<dbReference type="PANTHER" id="PTHR11157">
    <property type="entry name" value="FATTY ACID ACYL TRANSFERASE-RELATED"/>
    <property type="match status" value="1"/>
</dbReference>
<keyword evidence="3 10" id="KW-0808">Transferase</keyword>
<feature type="transmembrane region" description="Helical" evidence="10">
    <location>
        <begin position="223"/>
        <end position="242"/>
    </location>
</feature>
<dbReference type="Pfam" id="PF01151">
    <property type="entry name" value="ELO"/>
    <property type="match status" value="4"/>
</dbReference>
<accession>A0A9D4Q8R2</accession>
<dbReference type="InterPro" id="IPR002076">
    <property type="entry name" value="ELO_fam"/>
</dbReference>
<comment type="caution">
    <text evidence="10">Lacks conserved residue(s) required for the propagation of feature annotation.</text>
</comment>
<gene>
    <name evidence="11" type="ORF">HPB52_022622</name>
</gene>
<keyword evidence="12" id="KW-1185">Reference proteome</keyword>
<name>A0A9D4Q8R2_RHISA</name>
<feature type="transmembrane region" description="Helical" evidence="10">
    <location>
        <begin position="607"/>
        <end position="626"/>
    </location>
</feature>
<feature type="transmembrane region" description="Helical" evidence="10">
    <location>
        <begin position="676"/>
        <end position="694"/>
    </location>
</feature>
<evidence type="ECO:0000256" key="6">
    <source>
        <dbReference type="ARBA" id="ARBA00022989"/>
    </source>
</evidence>
<feature type="transmembrane region" description="Helical" evidence="10">
    <location>
        <begin position="791"/>
        <end position="810"/>
    </location>
</feature>
<evidence type="ECO:0000313" key="12">
    <source>
        <dbReference type="Proteomes" id="UP000821837"/>
    </source>
</evidence>
<protein>
    <recommendedName>
        <fullName evidence="10">Elongation of very long chain fatty acids protein</fullName>
        <ecNumber evidence="10">2.3.1.199</ecNumber>
    </recommendedName>
    <alternativeName>
        <fullName evidence="10">Very-long-chain 3-oxoacyl-CoA synthase</fullName>
    </alternativeName>
</protein>